<sequence length="111" mass="12066">MAIVTKGTPLQPQNLEPGMLFFAALGLDVDCCAALPFISLARRVDSTCFTNTLGLDWTGLIKTLTPWTSVRSPWPGSTLPPSFITASSYPYYHDTPLEGVQPSLPFISLAY</sequence>
<name>A0A5C3QAC0_9AGAR</name>
<evidence type="ECO:0000313" key="1">
    <source>
        <dbReference type="EMBL" id="TFK97340.1"/>
    </source>
</evidence>
<reference evidence="1 2" key="1">
    <citation type="journal article" date="2019" name="Nat. Ecol. Evol.">
        <title>Megaphylogeny resolves global patterns of mushroom evolution.</title>
        <authorList>
            <person name="Varga T."/>
            <person name="Krizsan K."/>
            <person name="Foldi C."/>
            <person name="Dima B."/>
            <person name="Sanchez-Garcia M."/>
            <person name="Sanchez-Ramirez S."/>
            <person name="Szollosi G.J."/>
            <person name="Szarkandi J.G."/>
            <person name="Papp V."/>
            <person name="Albert L."/>
            <person name="Andreopoulos W."/>
            <person name="Angelini C."/>
            <person name="Antonin V."/>
            <person name="Barry K.W."/>
            <person name="Bougher N.L."/>
            <person name="Buchanan P."/>
            <person name="Buyck B."/>
            <person name="Bense V."/>
            <person name="Catcheside P."/>
            <person name="Chovatia M."/>
            <person name="Cooper J."/>
            <person name="Damon W."/>
            <person name="Desjardin D."/>
            <person name="Finy P."/>
            <person name="Geml J."/>
            <person name="Haridas S."/>
            <person name="Hughes K."/>
            <person name="Justo A."/>
            <person name="Karasinski D."/>
            <person name="Kautmanova I."/>
            <person name="Kiss B."/>
            <person name="Kocsube S."/>
            <person name="Kotiranta H."/>
            <person name="LaButti K.M."/>
            <person name="Lechner B.E."/>
            <person name="Liimatainen K."/>
            <person name="Lipzen A."/>
            <person name="Lukacs Z."/>
            <person name="Mihaltcheva S."/>
            <person name="Morgado L.N."/>
            <person name="Niskanen T."/>
            <person name="Noordeloos M.E."/>
            <person name="Ohm R.A."/>
            <person name="Ortiz-Santana B."/>
            <person name="Ovrebo C."/>
            <person name="Racz N."/>
            <person name="Riley R."/>
            <person name="Savchenko A."/>
            <person name="Shiryaev A."/>
            <person name="Soop K."/>
            <person name="Spirin V."/>
            <person name="Szebenyi C."/>
            <person name="Tomsovsky M."/>
            <person name="Tulloss R.E."/>
            <person name="Uehling J."/>
            <person name="Grigoriev I.V."/>
            <person name="Vagvolgyi C."/>
            <person name="Papp T."/>
            <person name="Martin F.M."/>
            <person name="Miettinen O."/>
            <person name="Hibbett D.S."/>
            <person name="Nagy L.G."/>
        </authorList>
    </citation>
    <scope>NUCLEOTIDE SEQUENCE [LARGE SCALE GENOMIC DNA]</scope>
    <source>
        <strain evidence="1 2">CBS 309.79</strain>
    </source>
</reference>
<evidence type="ECO:0000313" key="2">
    <source>
        <dbReference type="Proteomes" id="UP000305067"/>
    </source>
</evidence>
<organism evidence="1 2">
    <name type="scientific">Pterulicium gracile</name>
    <dbReference type="NCBI Taxonomy" id="1884261"/>
    <lineage>
        <taxon>Eukaryota</taxon>
        <taxon>Fungi</taxon>
        <taxon>Dikarya</taxon>
        <taxon>Basidiomycota</taxon>
        <taxon>Agaricomycotina</taxon>
        <taxon>Agaricomycetes</taxon>
        <taxon>Agaricomycetidae</taxon>
        <taxon>Agaricales</taxon>
        <taxon>Pleurotineae</taxon>
        <taxon>Pterulaceae</taxon>
        <taxon>Pterulicium</taxon>
    </lineage>
</organism>
<proteinExistence type="predicted"/>
<gene>
    <name evidence="1" type="ORF">BDV98DRAFT_607650</name>
</gene>
<accession>A0A5C3QAC0</accession>
<keyword evidence="2" id="KW-1185">Reference proteome</keyword>
<dbReference type="EMBL" id="ML178848">
    <property type="protein sequence ID" value="TFK97340.1"/>
    <property type="molecule type" value="Genomic_DNA"/>
</dbReference>
<dbReference type="Proteomes" id="UP000305067">
    <property type="component" value="Unassembled WGS sequence"/>
</dbReference>
<dbReference type="AlphaFoldDB" id="A0A5C3QAC0"/>
<protein>
    <submittedName>
        <fullName evidence="1">Uncharacterized protein</fullName>
    </submittedName>
</protein>